<dbReference type="AlphaFoldDB" id="A0A0D1Y0U4"/>
<dbReference type="VEuPathDB" id="FungiDB:PV10_05270"/>
<evidence type="ECO:0000313" key="2">
    <source>
        <dbReference type="EMBL" id="KIV94121.1"/>
    </source>
</evidence>
<feature type="compositionally biased region" description="Polar residues" evidence="1">
    <location>
        <begin position="47"/>
        <end position="66"/>
    </location>
</feature>
<organism evidence="2 3">
    <name type="scientific">Exophiala mesophila</name>
    <name type="common">Black yeast-like fungus</name>
    <dbReference type="NCBI Taxonomy" id="212818"/>
    <lineage>
        <taxon>Eukaryota</taxon>
        <taxon>Fungi</taxon>
        <taxon>Dikarya</taxon>
        <taxon>Ascomycota</taxon>
        <taxon>Pezizomycotina</taxon>
        <taxon>Eurotiomycetes</taxon>
        <taxon>Chaetothyriomycetidae</taxon>
        <taxon>Chaetothyriales</taxon>
        <taxon>Herpotrichiellaceae</taxon>
        <taxon>Exophiala</taxon>
    </lineage>
</organism>
<dbReference type="GeneID" id="27323115"/>
<feature type="region of interest" description="Disordered" evidence="1">
    <location>
        <begin position="1"/>
        <end position="150"/>
    </location>
</feature>
<gene>
    <name evidence="2" type="ORF">PV10_05270</name>
</gene>
<protein>
    <submittedName>
        <fullName evidence="2">Uncharacterized protein</fullName>
    </submittedName>
</protein>
<dbReference type="Proteomes" id="UP000054302">
    <property type="component" value="Unassembled WGS sequence"/>
</dbReference>
<sequence>MAQLFHDEQPLPRDSGELTSQPEDRRESPMGSPKQANKDQNGLPAASNGSPAAQDGTGSTDSSTENGMGFINRFDPQMLPTLSFAVSVTREPTAPAAQPQQPTTGSNGESKQPPPQDGAGSTSQSGNMDFMQPLDRDSLERLGFLRPDSK</sequence>
<accession>A0A0D1Y0U4</accession>
<reference evidence="2 3" key="1">
    <citation type="submission" date="2015-01" db="EMBL/GenBank/DDBJ databases">
        <title>The Genome Sequence of Exophiala mesophila CBS40295.</title>
        <authorList>
            <consortium name="The Broad Institute Genomics Platform"/>
            <person name="Cuomo C."/>
            <person name="de Hoog S."/>
            <person name="Gorbushina A."/>
            <person name="Stielow B."/>
            <person name="Teixiera M."/>
            <person name="Abouelleil A."/>
            <person name="Chapman S.B."/>
            <person name="Priest M."/>
            <person name="Young S.K."/>
            <person name="Wortman J."/>
            <person name="Nusbaum C."/>
            <person name="Birren B."/>
        </authorList>
    </citation>
    <scope>NUCLEOTIDE SEQUENCE [LARGE SCALE GENOMIC DNA]</scope>
    <source>
        <strain evidence="2 3">CBS 40295</strain>
    </source>
</reference>
<keyword evidence="3" id="KW-1185">Reference proteome</keyword>
<evidence type="ECO:0000313" key="3">
    <source>
        <dbReference type="Proteomes" id="UP000054302"/>
    </source>
</evidence>
<evidence type="ECO:0000256" key="1">
    <source>
        <dbReference type="SAM" id="MobiDB-lite"/>
    </source>
</evidence>
<dbReference type="OrthoDB" id="10569439at2759"/>
<feature type="compositionally biased region" description="Low complexity" evidence="1">
    <location>
        <begin position="92"/>
        <end position="104"/>
    </location>
</feature>
<feature type="compositionally biased region" description="Basic and acidic residues" evidence="1">
    <location>
        <begin position="1"/>
        <end position="28"/>
    </location>
</feature>
<dbReference type="RefSeq" id="XP_016225695.1">
    <property type="nucleotide sequence ID" value="XM_016369907.1"/>
</dbReference>
<name>A0A0D1Y0U4_EXOME</name>
<dbReference type="EMBL" id="KN847522">
    <property type="protein sequence ID" value="KIV94121.1"/>
    <property type="molecule type" value="Genomic_DNA"/>
</dbReference>
<proteinExistence type="predicted"/>
<dbReference type="HOGENOM" id="CLU_1740540_0_0_1"/>